<evidence type="ECO:0000313" key="8">
    <source>
        <dbReference type="Proteomes" id="UP001149165"/>
    </source>
</evidence>
<dbReference type="SUPFAM" id="SSF52833">
    <property type="entry name" value="Thioredoxin-like"/>
    <property type="match status" value="1"/>
</dbReference>
<gene>
    <name evidence="7" type="ORF">N7456_006193</name>
</gene>
<dbReference type="PANTHER" id="PTHR46115">
    <property type="entry name" value="THIOREDOXIN-LIKE PROTEIN 1"/>
    <property type="match status" value="1"/>
</dbReference>
<dbReference type="EMBL" id="JAPQKH010000003">
    <property type="protein sequence ID" value="KAJ5109518.1"/>
    <property type="molecule type" value="Genomic_DNA"/>
</dbReference>
<evidence type="ECO:0000256" key="4">
    <source>
        <dbReference type="PIRSR" id="PIRSR000077-1"/>
    </source>
</evidence>
<feature type="disulfide bond" description="Redox-active" evidence="5">
    <location>
        <begin position="32"/>
        <end position="35"/>
    </location>
</feature>
<dbReference type="OrthoDB" id="10263751at2759"/>
<evidence type="ECO:0000256" key="3">
    <source>
        <dbReference type="PIRNR" id="PIRNR000077"/>
    </source>
</evidence>
<dbReference type="AlphaFoldDB" id="A0A9W9G043"/>
<proteinExistence type="inferred from homology"/>
<organism evidence="7 8">
    <name type="scientific">Penicillium angulare</name>
    <dbReference type="NCBI Taxonomy" id="116970"/>
    <lineage>
        <taxon>Eukaryota</taxon>
        <taxon>Fungi</taxon>
        <taxon>Dikarya</taxon>
        <taxon>Ascomycota</taxon>
        <taxon>Pezizomycotina</taxon>
        <taxon>Eurotiomycetes</taxon>
        <taxon>Eurotiomycetidae</taxon>
        <taxon>Eurotiales</taxon>
        <taxon>Aspergillaceae</taxon>
        <taxon>Penicillium</taxon>
    </lineage>
</organism>
<dbReference type="PROSITE" id="PS51352">
    <property type="entry name" value="THIOREDOXIN_2"/>
    <property type="match status" value="1"/>
</dbReference>
<keyword evidence="5" id="KW-0676">Redox-active center</keyword>
<dbReference type="Pfam" id="PF00085">
    <property type="entry name" value="Thioredoxin"/>
    <property type="match status" value="1"/>
</dbReference>
<dbReference type="InterPro" id="IPR036249">
    <property type="entry name" value="Thioredoxin-like_sf"/>
</dbReference>
<comment type="caution">
    <text evidence="7">The sequence shown here is derived from an EMBL/GenBank/DDBJ whole genome shotgun (WGS) entry which is preliminary data.</text>
</comment>
<keyword evidence="8" id="KW-1185">Reference proteome</keyword>
<dbReference type="PIRSF" id="PIRSF000077">
    <property type="entry name" value="Thioredoxin"/>
    <property type="match status" value="1"/>
</dbReference>
<feature type="site" description="Deprotonates C-terminal active site Cys" evidence="4">
    <location>
        <position position="26"/>
    </location>
</feature>
<protein>
    <recommendedName>
        <fullName evidence="3">Thioredoxin</fullName>
    </recommendedName>
</protein>
<feature type="site" description="Contributes to redox potential value" evidence="4">
    <location>
        <position position="33"/>
    </location>
</feature>
<name>A0A9W9G043_9EURO</name>
<keyword evidence="2 5" id="KW-1015">Disulfide bond</keyword>
<evidence type="ECO:0000256" key="5">
    <source>
        <dbReference type="PIRSR" id="PIRSR000077-4"/>
    </source>
</evidence>
<reference evidence="7" key="2">
    <citation type="journal article" date="2023" name="IMA Fungus">
        <title>Comparative genomic study of the Penicillium genus elucidates a diverse pangenome and 15 lateral gene transfer events.</title>
        <authorList>
            <person name="Petersen C."/>
            <person name="Sorensen T."/>
            <person name="Nielsen M.R."/>
            <person name="Sondergaard T.E."/>
            <person name="Sorensen J.L."/>
            <person name="Fitzpatrick D.A."/>
            <person name="Frisvad J.C."/>
            <person name="Nielsen K.L."/>
        </authorList>
    </citation>
    <scope>NUCLEOTIDE SEQUENCE</scope>
    <source>
        <strain evidence="7">IBT 30069</strain>
    </source>
</reference>
<comment type="similarity">
    <text evidence="1 3">Belongs to the thioredoxin family.</text>
</comment>
<accession>A0A9W9G043</accession>
<evidence type="ECO:0000259" key="6">
    <source>
        <dbReference type="PROSITE" id="PS51352"/>
    </source>
</evidence>
<evidence type="ECO:0000256" key="1">
    <source>
        <dbReference type="ARBA" id="ARBA00008987"/>
    </source>
</evidence>
<feature type="active site" description="Nucleophile" evidence="4">
    <location>
        <position position="32"/>
    </location>
</feature>
<dbReference type="NCBIfam" id="TIGR01068">
    <property type="entry name" value="thioredoxin"/>
    <property type="match status" value="1"/>
</dbReference>
<feature type="domain" description="Thioredoxin" evidence="6">
    <location>
        <begin position="1"/>
        <end position="106"/>
    </location>
</feature>
<dbReference type="PRINTS" id="PR00421">
    <property type="entry name" value="THIOREDOXIN"/>
</dbReference>
<evidence type="ECO:0000256" key="2">
    <source>
        <dbReference type="ARBA" id="ARBA00023157"/>
    </source>
</evidence>
<dbReference type="PROSITE" id="PS00194">
    <property type="entry name" value="THIOREDOXIN_1"/>
    <property type="match status" value="1"/>
</dbReference>
<dbReference type="FunFam" id="3.40.30.10:FF:000245">
    <property type="entry name" value="Thioredoxin"/>
    <property type="match status" value="1"/>
</dbReference>
<dbReference type="Gene3D" id="3.40.30.10">
    <property type="entry name" value="Glutaredoxin"/>
    <property type="match status" value="1"/>
</dbReference>
<dbReference type="Proteomes" id="UP001149165">
    <property type="component" value="Unassembled WGS sequence"/>
</dbReference>
<dbReference type="GO" id="GO:0015035">
    <property type="term" value="F:protein-disulfide reductase activity"/>
    <property type="evidence" value="ECO:0007669"/>
    <property type="project" value="InterPro"/>
</dbReference>
<dbReference type="CDD" id="cd02947">
    <property type="entry name" value="TRX_family"/>
    <property type="match status" value="1"/>
</dbReference>
<dbReference type="InterPro" id="IPR017937">
    <property type="entry name" value="Thioredoxin_CS"/>
</dbReference>
<feature type="active site" description="Nucleophile" evidence="4">
    <location>
        <position position="35"/>
    </location>
</feature>
<reference evidence="7" key="1">
    <citation type="submission" date="2022-11" db="EMBL/GenBank/DDBJ databases">
        <authorList>
            <person name="Petersen C."/>
        </authorList>
    </citation>
    <scope>NUCLEOTIDE SEQUENCE</scope>
    <source>
        <strain evidence="7">IBT 30069</strain>
    </source>
</reference>
<feature type="site" description="Contributes to redox potential value" evidence="4">
    <location>
        <position position="34"/>
    </location>
</feature>
<sequence>MPVLEVTSTTDFKEKILQSQDLVILDCYAEWCGPCKTIAPQMEKWSDQYTQIKFYKLDVEKVGEVAHELDVRAMPTFMLFKGGEKVTEIVGAEPTNIEEGIRSLLVEAP</sequence>
<dbReference type="InterPro" id="IPR013766">
    <property type="entry name" value="Thioredoxin_domain"/>
</dbReference>
<evidence type="ECO:0000313" key="7">
    <source>
        <dbReference type="EMBL" id="KAJ5109518.1"/>
    </source>
</evidence>
<dbReference type="InterPro" id="IPR005746">
    <property type="entry name" value="Thioredoxin"/>
</dbReference>